<reference evidence="2 3" key="2">
    <citation type="journal article" date="2009" name="PLoS ONE">
        <title>An integrated genetic and cytogenetic map of the cucumber genome.</title>
        <authorList>
            <person name="Ren Y."/>
            <person name="Zhang Z."/>
            <person name="Liu J."/>
            <person name="Staub J.E."/>
            <person name="Han Y."/>
            <person name="Cheng Z."/>
            <person name="Li X."/>
            <person name="Lu J."/>
            <person name="Miao H."/>
            <person name="Kang H."/>
            <person name="Xie B."/>
            <person name="Gu X."/>
            <person name="Wang X."/>
            <person name="Du Y."/>
            <person name="Jin W."/>
            <person name="Huang S."/>
        </authorList>
    </citation>
    <scope>NUCLEOTIDE SEQUENCE [LARGE SCALE GENOMIC DNA]</scope>
    <source>
        <strain evidence="3">cv. 9930</strain>
    </source>
</reference>
<gene>
    <name evidence="2" type="ORF">Csa_6G032490</name>
</gene>
<feature type="compositionally biased region" description="Basic residues" evidence="1">
    <location>
        <begin position="1"/>
        <end position="10"/>
    </location>
</feature>
<dbReference type="EMBL" id="CM002927">
    <property type="protein sequence ID" value="KGN45951.1"/>
    <property type="molecule type" value="Genomic_DNA"/>
</dbReference>
<evidence type="ECO:0000313" key="3">
    <source>
        <dbReference type="Proteomes" id="UP000029981"/>
    </source>
</evidence>
<sequence length="80" mass="8865">MKGLFHPKPKGSKDREEKGLRIGGSKPIRDVSVRSWQGNLAVRPNGRPMSSIPTLSLKLSLFSKAPFPRMRDGIGIPQQK</sequence>
<dbReference type="AlphaFoldDB" id="A0A0A0KDU9"/>
<name>A0A0A0KDU9_CUCSA</name>
<feature type="region of interest" description="Disordered" evidence="1">
    <location>
        <begin position="1"/>
        <end position="26"/>
    </location>
</feature>
<evidence type="ECO:0000313" key="2">
    <source>
        <dbReference type="EMBL" id="KGN45951.1"/>
    </source>
</evidence>
<keyword evidence="3" id="KW-1185">Reference proteome</keyword>
<protein>
    <submittedName>
        <fullName evidence="2">Uncharacterized protein</fullName>
    </submittedName>
</protein>
<organism evidence="2 3">
    <name type="scientific">Cucumis sativus</name>
    <name type="common">Cucumber</name>
    <dbReference type="NCBI Taxonomy" id="3659"/>
    <lineage>
        <taxon>Eukaryota</taxon>
        <taxon>Viridiplantae</taxon>
        <taxon>Streptophyta</taxon>
        <taxon>Embryophyta</taxon>
        <taxon>Tracheophyta</taxon>
        <taxon>Spermatophyta</taxon>
        <taxon>Magnoliopsida</taxon>
        <taxon>eudicotyledons</taxon>
        <taxon>Gunneridae</taxon>
        <taxon>Pentapetalae</taxon>
        <taxon>rosids</taxon>
        <taxon>fabids</taxon>
        <taxon>Cucurbitales</taxon>
        <taxon>Cucurbitaceae</taxon>
        <taxon>Benincaseae</taxon>
        <taxon>Cucumis</taxon>
    </lineage>
</organism>
<dbReference type="Proteomes" id="UP000029981">
    <property type="component" value="Chromosome 6"/>
</dbReference>
<proteinExistence type="predicted"/>
<feature type="compositionally biased region" description="Basic and acidic residues" evidence="1">
    <location>
        <begin position="11"/>
        <end position="20"/>
    </location>
</feature>
<reference evidence="2 3" key="3">
    <citation type="journal article" date="2010" name="BMC Genomics">
        <title>Transcriptome sequencing and comparative analysis of cucumber flowers with different sex types.</title>
        <authorList>
            <person name="Guo S."/>
            <person name="Zheng Y."/>
            <person name="Joung J.G."/>
            <person name="Liu S."/>
            <person name="Zhang Z."/>
            <person name="Crasta O.R."/>
            <person name="Sobral B.W."/>
            <person name="Xu Y."/>
            <person name="Huang S."/>
            <person name="Fei Z."/>
        </authorList>
    </citation>
    <scope>NUCLEOTIDE SEQUENCE [LARGE SCALE GENOMIC DNA]</scope>
    <source>
        <strain evidence="3">cv. 9930</strain>
    </source>
</reference>
<accession>A0A0A0KDU9</accession>
<evidence type="ECO:0000256" key="1">
    <source>
        <dbReference type="SAM" id="MobiDB-lite"/>
    </source>
</evidence>
<reference evidence="2 3" key="4">
    <citation type="journal article" date="2011" name="BMC Genomics">
        <title>RNA-Seq improves annotation of protein-coding genes in the cucumber genome.</title>
        <authorList>
            <person name="Li Z."/>
            <person name="Zhang Z."/>
            <person name="Yan P."/>
            <person name="Huang S."/>
            <person name="Fei Z."/>
            <person name="Lin K."/>
        </authorList>
    </citation>
    <scope>NUCLEOTIDE SEQUENCE [LARGE SCALE GENOMIC DNA]</scope>
    <source>
        <strain evidence="3">cv. 9930</strain>
    </source>
</reference>
<reference evidence="2 3" key="1">
    <citation type="journal article" date="2009" name="Nat. Genet.">
        <title>The genome of the cucumber, Cucumis sativus L.</title>
        <authorList>
            <person name="Huang S."/>
            <person name="Li R."/>
            <person name="Zhang Z."/>
            <person name="Li L."/>
            <person name="Gu X."/>
            <person name="Fan W."/>
            <person name="Lucas W.J."/>
            <person name="Wang X."/>
            <person name="Xie B."/>
            <person name="Ni P."/>
            <person name="Ren Y."/>
            <person name="Zhu H."/>
            <person name="Li J."/>
            <person name="Lin K."/>
            <person name="Jin W."/>
            <person name="Fei Z."/>
            <person name="Li G."/>
            <person name="Staub J."/>
            <person name="Kilian A."/>
            <person name="van der Vossen E.A."/>
            <person name="Wu Y."/>
            <person name="Guo J."/>
            <person name="He J."/>
            <person name="Jia Z."/>
            <person name="Ren Y."/>
            <person name="Tian G."/>
            <person name="Lu Y."/>
            <person name="Ruan J."/>
            <person name="Qian W."/>
            <person name="Wang M."/>
            <person name="Huang Q."/>
            <person name="Li B."/>
            <person name="Xuan Z."/>
            <person name="Cao J."/>
            <person name="Asan"/>
            <person name="Wu Z."/>
            <person name="Zhang J."/>
            <person name="Cai Q."/>
            <person name="Bai Y."/>
            <person name="Zhao B."/>
            <person name="Han Y."/>
            <person name="Li Y."/>
            <person name="Li X."/>
            <person name="Wang S."/>
            <person name="Shi Q."/>
            <person name="Liu S."/>
            <person name="Cho W.K."/>
            <person name="Kim J.Y."/>
            <person name="Xu Y."/>
            <person name="Heller-Uszynska K."/>
            <person name="Miao H."/>
            <person name="Cheng Z."/>
            <person name="Zhang S."/>
            <person name="Wu J."/>
            <person name="Yang Y."/>
            <person name="Kang H."/>
            <person name="Li M."/>
            <person name="Liang H."/>
            <person name="Ren X."/>
            <person name="Shi Z."/>
            <person name="Wen M."/>
            <person name="Jian M."/>
            <person name="Yang H."/>
            <person name="Zhang G."/>
            <person name="Yang Z."/>
            <person name="Chen R."/>
            <person name="Liu S."/>
            <person name="Li J."/>
            <person name="Ma L."/>
            <person name="Liu H."/>
            <person name="Zhou Y."/>
            <person name="Zhao J."/>
            <person name="Fang X."/>
            <person name="Li G."/>
            <person name="Fang L."/>
            <person name="Li Y."/>
            <person name="Liu D."/>
            <person name="Zheng H."/>
            <person name="Zhang Y."/>
            <person name="Qin N."/>
            <person name="Li Z."/>
            <person name="Yang G."/>
            <person name="Yang S."/>
            <person name="Bolund L."/>
            <person name="Kristiansen K."/>
            <person name="Zheng H."/>
            <person name="Li S."/>
            <person name="Zhang X."/>
            <person name="Yang H."/>
            <person name="Wang J."/>
            <person name="Sun R."/>
            <person name="Zhang B."/>
            <person name="Jiang S."/>
            <person name="Wang J."/>
            <person name="Du Y."/>
            <person name="Li S."/>
        </authorList>
    </citation>
    <scope>NUCLEOTIDE SEQUENCE [LARGE SCALE GENOMIC DNA]</scope>
    <source>
        <strain evidence="3">cv. 9930</strain>
    </source>
</reference>
<dbReference type="Gramene" id="KGN45951">
    <property type="protein sequence ID" value="KGN45951"/>
    <property type="gene ID" value="Csa_6G032490"/>
</dbReference>